<evidence type="ECO:0000259" key="5">
    <source>
        <dbReference type="PROSITE" id="PS51005"/>
    </source>
</evidence>
<accession>A0A8J5H2A6</accession>
<keyword evidence="4" id="KW-0539">Nucleus</keyword>
<dbReference type="GO" id="GO:0006355">
    <property type="term" value="P:regulation of DNA-templated transcription"/>
    <property type="evidence" value="ECO:0007669"/>
    <property type="project" value="InterPro"/>
</dbReference>
<keyword evidence="3" id="KW-0804">Transcription</keyword>
<proteinExistence type="predicted"/>
<protein>
    <recommendedName>
        <fullName evidence="5">NAC domain-containing protein</fullName>
    </recommendedName>
</protein>
<dbReference type="Pfam" id="PF02365">
    <property type="entry name" value="NAM"/>
    <property type="match status" value="1"/>
</dbReference>
<gene>
    <name evidence="6" type="ORF">ZIOFF_029927</name>
</gene>
<dbReference type="FunFam" id="2.170.150.80:FF:000006">
    <property type="entry name" value="NAC domain-containing protein 100-like"/>
    <property type="match status" value="1"/>
</dbReference>
<name>A0A8J5H2A6_ZINOF</name>
<evidence type="ECO:0000256" key="2">
    <source>
        <dbReference type="ARBA" id="ARBA00023125"/>
    </source>
</evidence>
<dbReference type="AlphaFoldDB" id="A0A8J5H2A6"/>
<dbReference type="PANTHER" id="PTHR31744">
    <property type="entry name" value="PROTEIN CUP-SHAPED COTYLEDON 2-RELATED"/>
    <property type="match status" value="1"/>
</dbReference>
<dbReference type="Proteomes" id="UP000734854">
    <property type="component" value="Unassembled WGS sequence"/>
</dbReference>
<dbReference type="GO" id="GO:0003677">
    <property type="term" value="F:DNA binding"/>
    <property type="evidence" value="ECO:0007669"/>
    <property type="project" value="UniProtKB-KW"/>
</dbReference>
<keyword evidence="7" id="KW-1185">Reference proteome</keyword>
<evidence type="ECO:0000256" key="1">
    <source>
        <dbReference type="ARBA" id="ARBA00023015"/>
    </source>
</evidence>
<evidence type="ECO:0000313" key="7">
    <source>
        <dbReference type="Proteomes" id="UP000734854"/>
    </source>
</evidence>
<evidence type="ECO:0000256" key="4">
    <source>
        <dbReference type="ARBA" id="ARBA00023242"/>
    </source>
</evidence>
<dbReference type="PROSITE" id="PS51005">
    <property type="entry name" value="NAC"/>
    <property type="match status" value="1"/>
</dbReference>
<sequence length="254" mass="29192">MELPPGFRFHPTNEEIISHYLLPKILDHSFTALAIADVDLNKCEPWDLPSKAKMGGKEMYFFCHRDKKYPTGTRTNRATQSGYWKATGKDKEIHKGKGALVGTKKTLVFYKGRAPKGEKTNWVMHEFRHQSKDEWVVCRVLDKNPSQSKSLQRIQSFEDELLLPPPPPPAPMAMSFSDVLTAEEIDRQLLMSLQNQSSYCSLLCDSGGYLYQDEELLRGFATASSSSTMKQLKVENSFGDEYYHHEEQWRSDRF</sequence>
<dbReference type="InterPro" id="IPR003441">
    <property type="entry name" value="NAC-dom"/>
</dbReference>
<keyword evidence="2" id="KW-0238">DNA-binding</keyword>
<organism evidence="6 7">
    <name type="scientific">Zingiber officinale</name>
    <name type="common">Ginger</name>
    <name type="synonym">Amomum zingiber</name>
    <dbReference type="NCBI Taxonomy" id="94328"/>
    <lineage>
        <taxon>Eukaryota</taxon>
        <taxon>Viridiplantae</taxon>
        <taxon>Streptophyta</taxon>
        <taxon>Embryophyta</taxon>
        <taxon>Tracheophyta</taxon>
        <taxon>Spermatophyta</taxon>
        <taxon>Magnoliopsida</taxon>
        <taxon>Liliopsida</taxon>
        <taxon>Zingiberales</taxon>
        <taxon>Zingiberaceae</taxon>
        <taxon>Zingiber</taxon>
    </lineage>
</organism>
<keyword evidence="1" id="KW-0805">Transcription regulation</keyword>
<dbReference type="EMBL" id="JACMSC010000008">
    <property type="protein sequence ID" value="KAG6511849.1"/>
    <property type="molecule type" value="Genomic_DNA"/>
</dbReference>
<evidence type="ECO:0000256" key="3">
    <source>
        <dbReference type="ARBA" id="ARBA00023163"/>
    </source>
</evidence>
<dbReference type="PANTHER" id="PTHR31744:SF92">
    <property type="entry name" value="NAC DOMAIN-CONTAINING PROTEIN 87"/>
    <property type="match status" value="1"/>
</dbReference>
<comment type="caution">
    <text evidence="6">The sequence shown here is derived from an EMBL/GenBank/DDBJ whole genome shotgun (WGS) entry which is preliminary data.</text>
</comment>
<reference evidence="6 7" key="1">
    <citation type="submission" date="2020-08" db="EMBL/GenBank/DDBJ databases">
        <title>Plant Genome Project.</title>
        <authorList>
            <person name="Zhang R.-G."/>
        </authorList>
    </citation>
    <scope>NUCLEOTIDE SEQUENCE [LARGE SCALE GENOMIC DNA]</scope>
    <source>
        <tissue evidence="6">Rhizome</tissue>
    </source>
</reference>
<evidence type="ECO:0000313" key="6">
    <source>
        <dbReference type="EMBL" id="KAG6511849.1"/>
    </source>
</evidence>
<feature type="domain" description="NAC" evidence="5">
    <location>
        <begin position="3"/>
        <end position="143"/>
    </location>
</feature>